<gene>
    <name evidence="8" type="ORF">CONCODRAFT_19497</name>
</gene>
<dbReference type="SUPFAM" id="SSF103481">
    <property type="entry name" value="Multidrug resistance efflux transporter EmrE"/>
    <property type="match status" value="1"/>
</dbReference>
<feature type="transmembrane region" description="Helical" evidence="7">
    <location>
        <begin position="149"/>
        <end position="169"/>
    </location>
</feature>
<evidence type="ECO:0000313" key="9">
    <source>
        <dbReference type="Proteomes" id="UP000070444"/>
    </source>
</evidence>
<keyword evidence="3" id="KW-0813">Transport</keyword>
<accession>A0A137NY26</accession>
<evidence type="ECO:0000256" key="2">
    <source>
        <dbReference type="ARBA" id="ARBA00007863"/>
    </source>
</evidence>
<evidence type="ECO:0000256" key="4">
    <source>
        <dbReference type="ARBA" id="ARBA00022692"/>
    </source>
</evidence>
<feature type="transmembrane region" description="Helical" evidence="7">
    <location>
        <begin position="121"/>
        <end position="142"/>
    </location>
</feature>
<dbReference type="STRING" id="796925.A0A137NY26"/>
<comment type="subcellular location">
    <subcellularLocation>
        <location evidence="1">Membrane</location>
        <topology evidence="1">Multi-pass membrane protein</topology>
    </subcellularLocation>
</comment>
<evidence type="ECO:0000256" key="5">
    <source>
        <dbReference type="ARBA" id="ARBA00022989"/>
    </source>
</evidence>
<dbReference type="PANTHER" id="PTHR14233">
    <property type="entry name" value="DUF914-RELATED"/>
    <property type="match status" value="1"/>
</dbReference>
<keyword evidence="6 7" id="KW-0472">Membrane</keyword>
<feature type="transmembrane region" description="Helical" evidence="7">
    <location>
        <begin position="256"/>
        <end position="275"/>
    </location>
</feature>
<feature type="transmembrane region" description="Helical" evidence="7">
    <location>
        <begin position="309"/>
        <end position="330"/>
    </location>
</feature>
<feature type="transmembrane region" description="Helical" evidence="7">
    <location>
        <begin position="96"/>
        <end position="115"/>
    </location>
</feature>
<keyword evidence="5 7" id="KW-1133">Transmembrane helix</keyword>
<keyword evidence="9" id="KW-1185">Reference proteome</keyword>
<evidence type="ECO:0008006" key="10">
    <source>
        <dbReference type="Google" id="ProtNLM"/>
    </source>
</evidence>
<dbReference type="PANTHER" id="PTHR14233:SF4">
    <property type="entry name" value="SOLUTE CARRIER FAMILY 35 MEMBER F2"/>
    <property type="match status" value="1"/>
</dbReference>
<dbReference type="GO" id="GO:0016020">
    <property type="term" value="C:membrane"/>
    <property type="evidence" value="ECO:0007669"/>
    <property type="project" value="UniProtKB-SubCell"/>
</dbReference>
<feature type="transmembrane region" description="Helical" evidence="7">
    <location>
        <begin position="59"/>
        <end position="80"/>
    </location>
</feature>
<keyword evidence="4 7" id="KW-0812">Transmembrane</keyword>
<dbReference type="GO" id="GO:0022857">
    <property type="term" value="F:transmembrane transporter activity"/>
    <property type="evidence" value="ECO:0007669"/>
    <property type="project" value="InterPro"/>
</dbReference>
<proteinExistence type="inferred from homology"/>
<feature type="transmembrane region" description="Helical" evidence="7">
    <location>
        <begin position="287"/>
        <end position="303"/>
    </location>
</feature>
<feature type="transmembrane region" description="Helical" evidence="7">
    <location>
        <begin position="27"/>
        <end position="47"/>
    </location>
</feature>
<organism evidence="8 9">
    <name type="scientific">Conidiobolus coronatus (strain ATCC 28846 / CBS 209.66 / NRRL 28638)</name>
    <name type="common">Delacroixia coronata</name>
    <dbReference type="NCBI Taxonomy" id="796925"/>
    <lineage>
        <taxon>Eukaryota</taxon>
        <taxon>Fungi</taxon>
        <taxon>Fungi incertae sedis</taxon>
        <taxon>Zoopagomycota</taxon>
        <taxon>Entomophthoromycotina</taxon>
        <taxon>Entomophthoromycetes</taxon>
        <taxon>Entomophthorales</taxon>
        <taxon>Ancylistaceae</taxon>
        <taxon>Conidiobolus</taxon>
    </lineage>
</organism>
<sequence length="349" mass="39892">MNISSSTSSSSTQVYPYDEGKVPMNRFIMNLGLALASAALIGFQRVYEAVNFKMEFTKPTFVSFITSGLMFLIFTPVVLYKHGFTGISYIYRTRSWLYLVFAIFEIQGYYMYNFAIIHTTIYIYILAGLVGIATLIQSRWILNTRYKPFHLLGCLLCFIGLIFVSASELPFNITLGENTSLALILVYLSFAVFSIPLYSSAYISLEASIRQFSIPECLMFYGLYGLIINTLTLIFIDKYQLNDNWSGETWSKVAALLLTILCKSFELIVACFLIMSSNAVYYSNSKIIGRLFFILFTHFKIKLLDPVEINWMLIVGGITFYIGLGIFGIYQMPVSRDKTQYINFYKRPN</sequence>
<dbReference type="InterPro" id="IPR037185">
    <property type="entry name" value="EmrE-like"/>
</dbReference>
<dbReference type="InterPro" id="IPR009262">
    <property type="entry name" value="SLC35_F1/F2/F6"/>
</dbReference>
<feature type="transmembrane region" description="Helical" evidence="7">
    <location>
        <begin position="217"/>
        <end position="236"/>
    </location>
</feature>
<reference evidence="8 9" key="1">
    <citation type="journal article" date="2015" name="Genome Biol. Evol.">
        <title>Phylogenomic analyses indicate that early fungi evolved digesting cell walls of algal ancestors of land plants.</title>
        <authorList>
            <person name="Chang Y."/>
            <person name="Wang S."/>
            <person name="Sekimoto S."/>
            <person name="Aerts A.L."/>
            <person name="Choi C."/>
            <person name="Clum A."/>
            <person name="LaButti K.M."/>
            <person name="Lindquist E.A."/>
            <person name="Yee Ngan C."/>
            <person name="Ohm R.A."/>
            <person name="Salamov A.A."/>
            <person name="Grigoriev I.V."/>
            <person name="Spatafora J.W."/>
            <person name="Berbee M.L."/>
        </authorList>
    </citation>
    <scope>NUCLEOTIDE SEQUENCE [LARGE SCALE GENOMIC DNA]</scope>
    <source>
        <strain evidence="8 9">NRRL 28638</strain>
    </source>
</reference>
<comment type="similarity">
    <text evidence="2">Belongs to the SLC35F solute transporter family.</text>
</comment>
<evidence type="ECO:0000256" key="1">
    <source>
        <dbReference type="ARBA" id="ARBA00004141"/>
    </source>
</evidence>
<evidence type="ECO:0000256" key="6">
    <source>
        <dbReference type="ARBA" id="ARBA00023136"/>
    </source>
</evidence>
<dbReference type="InterPro" id="IPR052221">
    <property type="entry name" value="SLC35F_Transporter"/>
</dbReference>
<dbReference type="Proteomes" id="UP000070444">
    <property type="component" value="Unassembled WGS sequence"/>
</dbReference>
<dbReference type="Pfam" id="PF06027">
    <property type="entry name" value="SLC35F"/>
    <property type="match status" value="1"/>
</dbReference>
<feature type="transmembrane region" description="Helical" evidence="7">
    <location>
        <begin position="181"/>
        <end position="205"/>
    </location>
</feature>
<evidence type="ECO:0000256" key="7">
    <source>
        <dbReference type="SAM" id="Phobius"/>
    </source>
</evidence>
<evidence type="ECO:0000313" key="8">
    <source>
        <dbReference type="EMBL" id="KXN67612.1"/>
    </source>
</evidence>
<dbReference type="AlphaFoldDB" id="A0A137NY26"/>
<name>A0A137NY26_CONC2</name>
<protein>
    <recommendedName>
        <fullName evidence="10">DUF914-domain-containing protein</fullName>
    </recommendedName>
</protein>
<evidence type="ECO:0000256" key="3">
    <source>
        <dbReference type="ARBA" id="ARBA00022448"/>
    </source>
</evidence>
<dbReference type="EMBL" id="KQ964625">
    <property type="protein sequence ID" value="KXN67612.1"/>
    <property type="molecule type" value="Genomic_DNA"/>
</dbReference>